<reference evidence="2" key="2">
    <citation type="journal article" date="2015" name="Data Brief">
        <title>Shoot transcriptome of the giant reed, Arundo donax.</title>
        <authorList>
            <person name="Barrero R.A."/>
            <person name="Guerrero F.D."/>
            <person name="Moolhuijzen P."/>
            <person name="Goolsby J.A."/>
            <person name="Tidwell J."/>
            <person name="Bellgard S.E."/>
            <person name="Bellgard M.I."/>
        </authorList>
    </citation>
    <scope>NUCLEOTIDE SEQUENCE</scope>
    <source>
        <tissue evidence="2">Shoot tissue taken approximately 20 cm above the soil surface</tissue>
    </source>
</reference>
<organism evidence="2">
    <name type="scientific">Arundo donax</name>
    <name type="common">Giant reed</name>
    <name type="synonym">Donax arundinaceus</name>
    <dbReference type="NCBI Taxonomy" id="35708"/>
    <lineage>
        <taxon>Eukaryota</taxon>
        <taxon>Viridiplantae</taxon>
        <taxon>Streptophyta</taxon>
        <taxon>Embryophyta</taxon>
        <taxon>Tracheophyta</taxon>
        <taxon>Spermatophyta</taxon>
        <taxon>Magnoliopsida</taxon>
        <taxon>Liliopsida</taxon>
        <taxon>Poales</taxon>
        <taxon>Poaceae</taxon>
        <taxon>PACMAD clade</taxon>
        <taxon>Arundinoideae</taxon>
        <taxon>Arundineae</taxon>
        <taxon>Arundo</taxon>
    </lineage>
</organism>
<evidence type="ECO:0000256" key="1">
    <source>
        <dbReference type="SAM" id="MobiDB-lite"/>
    </source>
</evidence>
<dbReference type="AlphaFoldDB" id="A0A0A9I0Q5"/>
<proteinExistence type="predicted"/>
<protein>
    <submittedName>
        <fullName evidence="2">Uncharacterized protein</fullName>
    </submittedName>
</protein>
<feature type="region of interest" description="Disordered" evidence="1">
    <location>
        <begin position="1"/>
        <end position="23"/>
    </location>
</feature>
<accession>A0A0A9I0Q5</accession>
<feature type="compositionally biased region" description="Polar residues" evidence="1">
    <location>
        <begin position="1"/>
        <end position="11"/>
    </location>
</feature>
<name>A0A0A9I0Q5_ARUDO</name>
<dbReference type="EMBL" id="GBRH01162459">
    <property type="protein sequence ID" value="JAE35437.1"/>
    <property type="molecule type" value="Transcribed_RNA"/>
</dbReference>
<sequence>MSCTSNGSRASNPPEPNAGNHGSPGWCAPPPPDCSSTSSRASLSGWSCCCWWWWSGSSTPPCEPSSPELCTPGITPSICAPGTAAGGAWTAAGDWSAPCGCTLNSAMRFGNLYASCCSFATSAL</sequence>
<evidence type="ECO:0000313" key="2">
    <source>
        <dbReference type="EMBL" id="JAE35437.1"/>
    </source>
</evidence>
<reference evidence="2" key="1">
    <citation type="submission" date="2014-09" db="EMBL/GenBank/DDBJ databases">
        <authorList>
            <person name="Magalhaes I.L.F."/>
            <person name="Oliveira U."/>
            <person name="Santos F.R."/>
            <person name="Vidigal T.H.D.A."/>
            <person name="Brescovit A.D."/>
            <person name="Santos A.J."/>
        </authorList>
    </citation>
    <scope>NUCLEOTIDE SEQUENCE</scope>
    <source>
        <tissue evidence="2">Shoot tissue taken approximately 20 cm above the soil surface</tissue>
    </source>
</reference>